<dbReference type="RefSeq" id="WP_349240502.1">
    <property type="nucleotide sequence ID" value="NZ_JAVTTO010000001.1"/>
</dbReference>
<gene>
    <name evidence="2" type="ORF">RQM59_02610</name>
</gene>
<evidence type="ECO:0000256" key="1">
    <source>
        <dbReference type="SAM" id="Phobius"/>
    </source>
</evidence>
<organism evidence="2 3">
    <name type="scientific">Asprobacillus argus</name>
    <dbReference type="NCBI Taxonomy" id="3076534"/>
    <lineage>
        <taxon>Bacteria</taxon>
        <taxon>Pseudomonadati</taxon>
        <taxon>Bacteroidota</taxon>
        <taxon>Flavobacteriia</taxon>
        <taxon>Flavobacteriales</taxon>
        <taxon>Flavobacteriaceae</taxon>
        <taxon>Asprobacillus</taxon>
    </lineage>
</organism>
<keyword evidence="1" id="KW-0472">Membrane</keyword>
<keyword evidence="3" id="KW-1185">Reference proteome</keyword>
<comment type="caution">
    <text evidence="2">The sequence shown here is derived from an EMBL/GenBank/DDBJ whole genome shotgun (WGS) entry which is preliminary data.</text>
</comment>
<feature type="transmembrane region" description="Helical" evidence="1">
    <location>
        <begin position="107"/>
        <end position="126"/>
    </location>
</feature>
<feature type="transmembrane region" description="Helical" evidence="1">
    <location>
        <begin position="138"/>
        <end position="163"/>
    </location>
</feature>
<dbReference type="Proteomes" id="UP001257277">
    <property type="component" value="Unassembled WGS sequence"/>
</dbReference>
<proteinExistence type="predicted"/>
<dbReference type="EMBL" id="JAVTTO010000001">
    <property type="protein sequence ID" value="MDT7831251.1"/>
    <property type="molecule type" value="Genomic_DNA"/>
</dbReference>
<keyword evidence="1" id="KW-0812">Transmembrane</keyword>
<protein>
    <submittedName>
        <fullName evidence="2">HupE/UreJ family protein</fullName>
    </submittedName>
</protein>
<feature type="transmembrane region" description="Helical" evidence="1">
    <location>
        <begin position="43"/>
        <end position="66"/>
    </location>
</feature>
<accession>A0ABU3LC03</accession>
<sequence>MDDFITYFKLGFNHVLDLEAYDHILFLIVLAVVYSFDSWKKVLWLITFFTVGHSLTLILSAYGLLFDLNSKNMKVVEFLIPLTIFITGAINILRSNVSNTLKNNTNIILALVFGLIHGLGFSSYITRLVTGSDNKLTLLLEFALGIEASQIVIVLFILLAGFLLKTFCRVSNRDWVVVTSAIVIGFVIPMMIERVFW</sequence>
<feature type="transmembrane region" description="Helical" evidence="1">
    <location>
        <begin position="20"/>
        <end position="36"/>
    </location>
</feature>
<name>A0ABU3LC03_9FLAO</name>
<keyword evidence="1" id="KW-1133">Transmembrane helix</keyword>
<feature type="transmembrane region" description="Helical" evidence="1">
    <location>
        <begin position="175"/>
        <end position="192"/>
    </location>
</feature>
<dbReference type="InterPro" id="IPR032809">
    <property type="entry name" value="Put_HupE_UreJ"/>
</dbReference>
<reference evidence="2 3" key="1">
    <citation type="submission" date="2023-09" db="EMBL/GenBank/DDBJ databases">
        <title>Novel taxa isolated from Blanes Bay.</title>
        <authorList>
            <person name="Rey-Velasco X."/>
            <person name="Lucena T."/>
        </authorList>
    </citation>
    <scope>NUCLEOTIDE SEQUENCE [LARGE SCALE GENOMIC DNA]</scope>
    <source>
        <strain evidence="2 3">S356</strain>
    </source>
</reference>
<evidence type="ECO:0000313" key="3">
    <source>
        <dbReference type="Proteomes" id="UP001257277"/>
    </source>
</evidence>
<dbReference type="Pfam" id="PF13795">
    <property type="entry name" value="HupE_UreJ_2"/>
    <property type="match status" value="1"/>
</dbReference>
<feature type="transmembrane region" description="Helical" evidence="1">
    <location>
        <begin position="78"/>
        <end position="95"/>
    </location>
</feature>
<evidence type="ECO:0000313" key="2">
    <source>
        <dbReference type="EMBL" id="MDT7831251.1"/>
    </source>
</evidence>